<organism evidence="1 2">
    <name type="scientific">Batillaria attramentaria</name>
    <dbReference type="NCBI Taxonomy" id="370345"/>
    <lineage>
        <taxon>Eukaryota</taxon>
        <taxon>Metazoa</taxon>
        <taxon>Spiralia</taxon>
        <taxon>Lophotrochozoa</taxon>
        <taxon>Mollusca</taxon>
        <taxon>Gastropoda</taxon>
        <taxon>Caenogastropoda</taxon>
        <taxon>Sorbeoconcha</taxon>
        <taxon>Cerithioidea</taxon>
        <taxon>Batillariidae</taxon>
        <taxon>Batillaria</taxon>
    </lineage>
</organism>
<dbReference type="AlphaFoldDB" id="A0ABD0KT79"/>
<keyword evidence="2" id="KW-1185">Reference proteome</keyword>
<accession>A0ABD0KT79</accession>
<dbReference type="EMBL" id="JACVVK020000127">
    <property type="protein sequence ID" value="KAK7490380.1"/>
    <property type="molecule type" value="Genomic_DNA"/>
</dbReference>
<comment type="caution">
    <text evidence="1">The sequence shown here is derived from an EMBL/GenBank/DDBJ whole genome shotgun (WGS) entry which is preliminary data.</text>
</comment>
<protein>
    <submittedName>
        <fullName evidence="1">Uncharacterized protein</fullName>
    </submittedName>
</protein>
<evidence type="ECO:0000313" key="2">
    <source>
        <dbReference type="Proteomes" id="UP001519460"/>
    </source>
</evidence>
<gene>
    <name evidence="1" type="ORF">BaRGS_00018359</name>
</gene>
<reference evidence="1 2" key="1">
    <citation type="journal article" date="2023" name="Sci. Data">
        <title>Genome assembly of the Korean intertidal mud-creeper Batillaria attramentaria.</title>
        <authorList>
            <person name="Patra A.K."/>
            <person name="Ho P.T."/>
            <person name="Jun S."/>
            <person name="Lee S.J."/>
            <person name="Kim Y."/>
            <person name="Won Y.J."/>
        </authorList>
    </citation>
    <scope>NUCLEOTIDE SEQUENCE [LARGE SCALE GENOMIC DNA]</scope>
    <source>
        <strain evidence="1">Wonlab-2016</strain>
    </source>
</reference>
<evidence type="ECO:0000313" key="1">
    <source>
        <dbReference type="EMBL" id="KAK7490380.1"/>
    </source>
</evidence>
<dbReference type="Proteomes" id="UP001519460">
    <property type="component" value="Unassembled WGS sequence"/>
</dbReference>
<proteinExistence type="predicted"/>
<name>A0ABD0KT79_9CAEN</name>
<sequence>MYSAQQLPMVTHKPRSCNQTADHITVKIAAFPILSTSDSITGCPVTYRKQTTDRHEIAGLRTEDGTRSQPQTSTLEALNQSAGSVSPVTTPSVMFGNFRHGQSVVGVSTKPLGIPVECQFYCHDKTSSVGALL</sequence>